<dbReference type="Proteomes" id="UP000276133">
    <property type="component" value="Unassembled WGS sequence"/>
</dbReference>
<reference evidence="1 2" key="1">
    <citation type="journal article" date="2018" name="Sci. Rep.">
        <title>Genomic signatures of local adaptation to the degree of environmental predictability in rotifers.</title>
        <authorList>
            <person name="Franch-Gras L."/>
            <person name="Hahn C."/>
            <person name="Garcia-Roger E.M."/>
            <person name="Carmona M.J."/>
            <person name="Serra M."/>
            <person name="Gomez A."/>
        </authorList>
    </citation>
    <scope>NUCLEOTIDE SEQUENCE [LARGE SCALE GENOMIC DNA]</scope>
    <source>
        <strain evidence="1">HYR1</strain>
    </source>
</reference>
<sequence length="89" mass="10609">MIAKMTIINKFSIKIKPFNLLFNYQLENTTRLFCVNSRFKLHCLNTLLTSLYRIPSFGYAAPQVKIRLWTMHHSTYRPCFSIVSFERML</sequence>
<comment type="caution">
    <text evidence="1">The sequence shown here is derived from an EMBL/GenBank/DDBJ whole genome shotgun (WGS) entry which is preliminary data.</text>
</comment>
<organism evidence="1 2">
    <name type="scientific">Brachionus plicatilis</name>
    <name type="common">Marine rotifer</name>
    <name type="synonym">Brachionus muelleri</name>
    <dbReference type="NCBI Taxonomy" id="10195"/>
    <lineage>
        <taxon>Eukaryota</taxon>
        <taxon>Metazoa</taxon>
        <taxon>Spiralia</taxon>
        <taxon>Gnathifera</taxon>
        <taxon>Rotifera</taxon>
        <taxon>Eurotatoria</taxon>
        <taxon>Monogononta</taxon>
        <taxon>Pseudotrocha</taxon>
        <taxon>Ploima</taxon>
        <taxon>Brachionidae</taxon>
        <taxon>Brachionus</taxon>
    </lineage>
</organism>
<dbReference type="AlphaFoldDB" id="A0A3M7SX80"/>
<keyword evidence="2" id="KW-1185">Reference proteome</keyword>
<accession>A0A3M7SX80</accession>
<name>A0A3M7SX80_BRAPC</name>
<gene>
    <name evidence="1" type="ORF">BpHYR1_042487</name>
</gene>
<proteinExistence type="predicted"/>
<dbReference type="EMBL" id="REGN01000651">
    <property type="protein sequence ID" value="RNA40346.1"/>
    <property type="molecule type" value="Genomic_DNA"/>
</dbReference>
<protein>
    <submittedName>
        <fullName evidence="1">Uncharacterized protein</fullName>
    </submittedName>
</protein>
<evidence type="ECO:0000313" key="2">
    <source>
        <dbReference type="Proteomes" id="UP000276133"/>
    </source>
</evidence>
<evidence type="ECO:0000313" key="1">
    <source>
        <dbReference type="EMBL" id="RNA40346.1"/>
    </source>
</evidence>